<evidence type="ECO:0000313" key="5">
    <source>
        <dbReference type="EMBL" id="GJU03386.1"/>
    </source>
</evidence>
<dbReference type="Proteomes" id="UP001151760">
    <property type="component" value="Unassembled WGS sequence"/>
</dbReference>
<evidence type="ECO:0000259" key="3">
    <source>
        <dbReference type="Pfam" id="PF22936"/>
    </source>
</evidence>
<dbReference type="InterPro" id="IPR013103">
    <property type="entry name" value="RVT_2"/>
</dbReference>
<dbReference type="InterPro" id="IPR057670">
    <property type="entry name" value="SH3_retrovirus"/>
</dbReference>
<dbReference type="InterPro" id="IPR054722">
    <property type="entry name" value="PolX-like_BBD"/>
</dbReference>
<feature type="compositionally biased region" description="Pro residues" evidence="1">
    <location>
        <begin position="1"/>
        <end position="10"/>
    </location>
</feature>
<evidence type="ECO:0000259" key="2">
    <source>
        <dbReference type="Pfam" id="PF07727"/>
    </source>
</evidence>
<reference evidence="5" key="1">
    <citation type="journal article" date="2022" name="Int. J. Mol. Sci.">
        <title>Draft Genome of Tanacetum Coccineum: Genomic Comparison of Closely Related Tanacetum-Family Plants.</title>
        <authorList>
            <person name="Yamashiro T."/>
            <person name="Shiraishi A."/>
            <person name="Nakayama K."/>
            <person name="Satake H."/>
        </authorList>
    </citation>
    <scope>NUCLEOTIDE SEQUENCE</scope>
</reference>
<protein>
    <submittedName>
        <fullName evidence="5">Retrovirus-related pol polyprotein from transposon TNT 1-94</fullName>
    </submittedName>
</protein>
<dbReference type="Pfam" id="PF22936">
    <property type="entry name" value="Pol_BBD"/>
    <property type="match status" value="1"/>
</dbReference>
<gene>
    <name evidence="5" type="ORF">Tco_1113724</name>
</gene>
<feature type="domain" description="Retrovirus-related Pol polyprotein from transposon TNT 1-94-like beta-barrel" evidence="3">
    <location>
        <begin position="578"/>
        <end position="649"/>
    </location>
</feature>
<feature type="domain" description="Retroviral polymerase SH3-like" evidence="4">
    <location>
        <begin position="683"/>
        <end position="742"/>
    </location>
</feature>
<reference evidence="5" key="2">
    <citation type="submission" date="2022-01" db="EMBL/GenBank/DDBJ databases">
        <authorList>
            <person name="Yamashiro T."/>
            <person name="Shiraishi A."/>
            <person name="Satake H."/>
            <person name="Nakayama K."/>
        </authorList>
    </citation>
    <scope>NUCLEOTIDE SEQUENCE</scope>
</reference>
<sequence>MRQPCPPPLGSNPGNVSSPNRVDTMPTDKTNNTTTTNVAQNVVRISLNFLIQEESVIKCTTAQSMWNDLILAHEGPYDTRDTKIAALRLKFNAFKALEGENVQGTFTRLKILLNDLENKCFSIPQAKDNDSDIKEDTRSSSEFLADLNVEFHERALLANQKRFYKRSERVGSGKKPMDKSNETCFACVSSEDEGVTKVKAFMVIAEDEPSIGKADARSDYTHVDLHYVKDQRKNLLSKFNSLNQELSSCKLNLENESLKDEISELKSLRNEPLVKSPLTNYSLIKSLATLSCSGGRGKRKDAISPKEVLFTKADESPSETTPEITSDSESECDNQEPLPPLPNISRAFPIGTSSDVSPPADLTQTSTVSEKTIHVADKNSSVKTSKKKAQTKPPSVYDPNIVKKDDSSTKQLLLTLMEEVKGLKEQIKLPSDNSASVSQTWSLSLLKANKRLGLDLANTMVSKITLIEDCYIKPKCSTCQSTDHLTKKHPEQVVVKKTLTKLKAQSPQVSSSRKALKIPKPFIPCKYCGFNDHHSDECEYYPRCDICGSIAHEPTNCDKKTSNRKSSIANQRSNKPTENGCSRHMIGVKQYLHIYSKESGPKVVFGDNSLGDTEGYGSVNCNGITFTRVAYVNGLKHNLISISELCDANFKVRSIIVKRHGKISYDVFRGRSPDISYFYVFGCPVHIHNHRDHMGKFDEKADDGFFLSYSLVAKAFRVFNIRRQEIEETYHVTFSEDDEAISKSSTEGDEINFSENKSFPDDEFPIPRSKVSQCSGKDDYFPYVLVHDPLSTNNITILDHVICTNTLTLQDINSSDESPEFSIANNHLVHQEPDVFDLANNSEPAETHTDVSKTQNITISSIEPSPSISSPLAEDAQNTPQTRDFEAASAHEGLYVNFLSEIKPKKLMEALEEEVWIIAMQEKLNQVDRNKVWTLVPVPYGKTIIGTKWIFRNKMDENGVVIKNKARLVAEGFRQEEGIDYDENFAPVARLESIKILLAYAAYMGFMVYQMDV</sequence>
<keyword evidence="6" id="KW-1185">Reference proteome</keyword>
<proteinExistence type="predicted"/>
<feature type="compositionally biased region" description="Polar residues" evidence="1">
    <location>
        <begin position="564"/>
        <end position="580"/>
    </location>
</feature>
<organism evidence="5 6">
    <name type="scientific">Tanacetum coccineum</name>
    <dbReference type="NCBI Taxonomy" id="301880"/>
    <lineage>
        <taxon>Eukaryota</taxon>
        <taxon>Viridiplantae</taxon>
        <taxon>Streptophyta</taxon>
        <taxon>Embryophyta</taxon>
        <taxon>Tracheophyta</taxon>
        <taxon>Spermatophyta</taxon>
        <taxon>Magnoliopsida</taxon>
        <taxon>eudicotyledons</taxon>
        <taxon>Gunneridae</taxon>
        <taxon>Pentapetalae</taxon>
        <taxon>asterids</taxon>
        <taxon>campanulids</taxon>
        <taxon>Asterales</taxon>
        <taxon>Asteraceae</taxon>
        <taxon>Asteroideae</taxon>
        <taxon>Anthemideae</taxon>
        <taxon>Anthemidinae</taxon>
        <taxon>Tanacetum</taxon>
    </lineage>
</organism>
<dbReference type="Pfam" id="PF07727">
    <property type="entry name" value="RVT_2"/>
    <property type="match status" value="1"/>
</dbReference>
<feature type="region of interest" description="Disordered" evidence="1">
    <location>
        <begin position="292"/>
        <end position="403"/>
    </location>
</feature>
<feature type="domain" description="Reverse transcriptase Ty1/copia-type" evidence="2">
    <location>
        <begin position="930"/>
        <end position="1013"/>
    </location>
</feature>
<evidence type="ECO:0000313" key="6">
    <source>
        <dbReference type="Proteomes" id="UP001151760"/>
    </source>
</evidence>
<comment type="caution">
    <text evidence="5">The sequence shown here is derived from an EMBL/GenBank/DDBJ whole genome shotgun (WGS) entry which is preliminary data.</text>
</comment>
<evidence type="ECO:0000256" key="1">
    <source>
        <dbReference type="SAM" id="MobiDB-lite"/>
    </source>
</evidence>
<dbReference type="EMBL" id="BQNB010021147">
    <property type="protein sequence ID" value="GJU03386.1"/>
    <property type="molecule type" value="Genomic_DNA"/>
</dbReference>
<feature type="region of interest" description="Disordered" evidence="1">
    <location>
        <begin position="1"/>
        <end position="33"/>
    </location>
</feature>
<feature type="region of interest" description="Disordered" evidence="1">
    <location>
        <begin position="842"/>
        <end position="881"/>
    </location>
</feature>
<feature type="compositionally biased region" description="Polar residues" evidence="1">
    <location>
        <begin position="12"/>
        <end position="21"/>
    </location>
</feature>
<feature type="compositionally biased region" description="Low complexity" evidence="1">
    <location>
        <begin position="859"/>
        <end position="871"/>
    </location>
</feature>
<dbReference type="Pfam" id="PF25597">
    <property type="entry name" value="SH3_retrovirus"/>
    <property type="match status" value="1"/>
</dbReference>
<name>A0ABQ5IT04_9ASTR</name>
<feature type="compositionally biased region" description="Polar residues" evidence="1">
    <location>
        <begin position="351"/>
        <end position="370"/>
    </location>
</feature>
<feature type="region of interest" description="Disordered" evidence="1">
    <location>
        <begin position="557"/>
        <end position="580"/>
    </location>
</feature>
<accession>A0ABQ5IT04</accession>
<evidence type="ECO:0000259" key="4">
    <source>
        <dbReference type="Pfam" id="PF25597"/>
    </source>
</evidence>